<feature type="region of interest" description="Disordered" evidence="2">
    <location>
        <begin position="379"/>
        <end position="406"/>
    </location>
</feature>
<dbReference type="CDD" id="cd01089">
    <property type="entry name" value="PA2G4-like"/>
    <property type="match status" value="1"/>
</dbReference>
<dbReference type="InterPro" id="IPR036005">
    <property type="entry name" value="Creatinase/aminopeptidase-like"/>
</dbReference>
<dbReference type="FunFam" id="3.90.230.10:FF:000013">
    <property type="entry name" value="DNA-binding protein, 42 kDa"/>
    <property type="match status" value="1"/>
</dbReference>
<sequence>MKSHTYFSIMADSGAEEELTPAYDIVVTKYKTIGDIVNNALKKVVEKAVAGETVRSLCELGDSFIVEETSKIFKKIKDLKKGIAFPTCLSINNCVCHFSPLRSDPDITLKDDDVVKIDMGGHIDGFIAVVAQTIVVGASADNKVTGRKADVIQAAHTCSEAALRKIKPGVQNYDITKLFQTISESFECKPVQGMLSHQLKQNTIDGEKSIIQNPTDDQRKDHKVSEVEVHEVYAIDVLVTTGEGKVKERDTRTTVFKKTDSAYNLKMKASRVLFSQVESKFQSMPFTLRAFEEEGKARMGVVECASHKLLEPYPVLYEKEGELVAQFKFTVLVMPTGSLRITQGVHHPEFYKTQYSVKDPEIKALLQLSANRKAAKKKRKKAASKAADAAEAVEDAEAPELVDESK</sequence>
<dbReference type="Proteomes" id="UP000694845">
    <property type="component" value="Unplaced"/>
</dbReference>
<dbReference type="PANTHER" id="PTHR10804">
    <property type="entry name" value="PROTEASE FAMILY M24 METHIONYL AMINOPEPTIDASE, AMINOPEPTIDASE P"/>
    <property type="match status" value="1"/>
</dbReference>
<evidence type="ECO:0000313" key="4">
    <source>
        <dbReference type="Proteomes" id="UP000694845"/>
    </source>
</evidence>
<organism evidence="4 5">
    <name type="scientific">Acanthaster planci</name>
    <name type="common">Crown-of-thorns starfish</name>
    <dbReference type="NCBI Taxonomy" id="133434"/>
    <lineage>
        <taxon>Eukaryota</taxon>
        <taxon>Metazoa</taxon>
        <taxon>Echinodermata</taxon>
        <taxon>Eleutherozoa</taxon>
        <taxon>Asterozoa</taxon>
        <taxon>Asteroidea</taxon>
        <taxon>Valvatacea</taxon>
        <taxon>Valvatida</taxon>
        <taxon>Acanthasteridae</taxon>
        <taxon>Acanthaster</taxon>
    </lineage>
</organism>
<dbReference type="AlphaFoldDB" id="A0A8B7XEZ0"/>
<dbReference type="KEGG" id="aplc:110973107"/>
<dbReference type="InterPro" id="IPR047113">
    <property type="entry name" value="PA2G4/ARX1"/>
</dbReference>
<dbReference type="InterPro" id="IPR000994">
    <property type="entry name" value="Pept_M24"/>
</dbReference>
<feature type="domain" description="Peptidase M24" evidence="3">
    <location>
        <begin position="30"/>
        <end position="233"/>
    </location>
</feature>
<dbReference type="OrthoDB" id="5876363at2759"/>
<keyword evidence="4" id="KW-1185">Reference proteome</keyword>
<gene>
    <name evidence="5" type="primary">LOC110973107</name>
</gene>
<dbReference type="InterPro" id="IPR036388">
    <property type="entry name" value="WH-like_DNA-bd_sf"/>
</dbReference>
<comment type="similarity">
    <text evidence="1">Belongs to the peptidase M24 family.</text>
</comment>
<dbReference type="RefSeq" id="XP_022079318.1">
    <property type="nucleotide sequence ID" value="XM_022223626.1"/>
</dbReference>
<evidence type="ECO:0000256" key="2">
    <source>
        <dbReference type="SAM" id="MobiDB-lite"/>
    </source>
</evidence>
<dbReference type="SUPFAM" id="SSF46785">
    <property type="entry name" value="Winged helix' DNA-binding domain"/>
    <property type="match status" value="1"/>
</dbReference>
<protein>
    <submittedName>
        <fullName evidence="5">Proliferation-associated protein 2G4-like</fullName>
    </submittedName>
</protein>
<dbReference type="FunFam" id="1.10.10.10:FF:000029">
    <property type="entry name" value="Proliferation-associated 2G4, a"/>
    <property type="match status" value="1"/>
</dbReference>
<dbReference type="Gene3D" id="3.90.230.10">
    <property type="entry name" value="Creatinase/methionine aminopeptidase superfamily"/>
    <property type="match status" value="1"/>
</dbReference>
<dbReference type="GeneID" id="110973107"/>
<dbReference type="Pfam" id="PF00557">
    <property type="entry name" value="Peptidase_M24"/>
    <property type="match status" value="1"/>
</dbReference>
<dbReference type="Gene3D" id="1.10.10.10">
    <property type="entry name" value="Winged helix-like DNA-binding domain superfamily/Winged helix DNA-binding domain"/>
    <property type="match status" value="1"/>
</dbReference>
<accession>A0A8B7XEZ0</accession>
<dbReference type="InterPro" id="IPR004545">
    <property type="entry name" value="PA2G4"/>
</dbReference>
<dbReference type="NCBIfam" id="TIGR00495">
    <property type="entry name" value="crvDNA_42K"/>
    <property type="match status" value="1"/>
</dbReference>
<evidence type="ECO:0000313" key="5">
    <source>
        <dbReference type="RefSeq" id="XP_022079318.1"/>
    </source>
</evidence>
<feature type="compositionally biased region" description="Acidic residues" evidence="2">
    <location>
        <begin position="391"/>
        <end position="406"/>
    </location>
</feature>
<evidence type="ECO:0000256" key="1">
    <source>
        <dbReference type="ARBA" id="ARBA00007319"/>
    </source>
</evidence>
<dbReference type="PANTHER" id="PTHR10804:SF11">
    <property type="entry name" value="PROLIFERATION-ASSOCIATED PROTEIN 2G4"/>
    <property type="match status" value="1"/>
</dbReference>
<reference evidence="5" key="1">
    <citation type="submission" date="2025-08" db="UniProtKB">
        <authorList>
            <consortium name="RefSeq"/>
        </authorList>
    </citation>
    <scope>IDENTIFICATION</scope>
</reference>
<proteinExistence type="inferred from homology"/>
<dbReference type="InterPro" id="IPR036390">
    <property type="entry name" value="WH_DNA-bd_sf"/>
</dbReference>
<dbReference type="SUPFAM" id="SSF55920">
    <property type="entry name" value="Creatinase/aminopeptidase"/>
    <property type="match status" value="1"/>
</dbReference>
<evidence type="ECO:0000259" key="3">
    <source>
        <dbReference type="Pfam" id="PF00557"/>
    </source>
</evidence>
<name>A0A8B7XEZ0_ACAPL</name>
<dbReference type="OMA" id="SRMFYSE"/>